<proteinExistence type="predicted"/>
<feature type="region of interest" description="Disordered" evidence="2">
    <location>
        <begin position="1"/>
        <end position="29"/>
    </location>
</feature>
<evidence type="ECO:0000256" key="2">
    <source>
        <dbReference type="SAM" id="MobiDB-lite"/>
    </source>
</evidence>
<feature type="region of interest" description="Disordered" evidence="2">
    <location>
        <begin position="59"/>
        <end position="96"/>
    </location>
</feature>
<gene>
    <name evidence="3" type="ORF">KP79_PYT00323</name>
</gene>
<keyword evidence="4" id="KW-1185">Reference proteome</keyword>
<name>A0A210R0G9_MIZYE</name>
<feature type="compositionally biased region" description="Polar residues" evidence="2">
    <location>
        <begin position="1"/>
        <end position="16"/>
    </location>
</feature>
<keyword evidence="1" id="KW-0175">Coiled coil</keyword>
<protein>
    <submittedName>
        <fullName evidence="3">Uncharacterized protein</fullName>
    </submittedName>
</protein>
<dbReference type="AlphaFoldDB" id="A0A210R0G9"/>
<evidence type="ECO:0000313" key="4">
    <source>
        <dbReference type="Proteomes" id="UP000242188"/>
    </source>
</evidence>
<feature type="coiled-coil region" evidence="1">
    <location>
        <begin position="32"/>
        <end position="59"/>
    </location>
</feature>
<feature type="compositionally biased region" description="Polar residues" evidence="2">
    <location>
        <begin position="84"/>
        <end position="93"/>
    </location>
</feature>
<feature type="coiled-coil region" evidence="1">
    <location>
        <begin position="186"/>
        <end position="213"/>
    </location>
</feature>
<accession>A0A210R0G9</accession>
<evidence type="ECO:0000256" key="1">
    <source>
        <dbReference type="SAM" id="Coils"/>
    </source>
</evidence>
<comment type="caution">
    <text evidence="3">The sequence shown here is derived from an EMBL/GenBank/DDBJ whole genome shotgun (WGS) entry which is preliminary data.</text>
</comment>
<reference evidence="3 4" key="1">
    <citation type="journal article" date="2017" name="Nat. Ecol. Evol.">
        <title>Scallop genome provides insights into evolution of bilaterian karyotype and development.</title>
        <authorList>
            <person name="Wang S."/>
            <person name="Zhang J."/>
            <person name="Jiao W."/>
            <person name="Li J."/>
            <person name="Xun X."/>
            <person name="Sun Y."/>
            <person name="Guo X."/>
            <person name="Huan P."/>
            <person name="Dong B."/>
            <person name="Zhang L."/>
            <person name="Hu X."/>
            <person name="Sun X."/>
            <person name="Wang J."/>
            <person name="Zhao C."/>
            <person name="Wang Y."/>
            <person name="Wang D."/>
            <person name="Huang X."/>
            <person name="Wang R."/>
            <person name="Lv J."/>
            <person name="Li Y."/>
            <person name="Zhang Z."/>
            <person name="Liu B."/>
            <person name="Lu W."/>
            <person name="Hui Y."/>
            <person name="Liang J."/>
            <person name="Zhou Z."/>
            <person name="Hou R."/>
            <person name="Li X."/>
            <person name="Liu Y."/>
            <person name="Li H."/>
            <person name="Ning X."/>
            <person name="Lin Y."/>
            <person name="Zhao L."/>
            <person name="Xing Q."/>
            <person name="Dou J."/>
            <person name="Li Y."/>
            <person name="Mao J."/>
            <person name="Guo H."/>
            <person name="Dou H."/>
            <person name="Li T."/>
            <person name="Mu C."/>
            <person name="Jiang W."/>
            <person name="Fu Q."/>
            <person name="Fu X."/>
            <person name="Miao Y."/>
            <person name="Liu J."/>
            <person name="Yu Q."/>
            <person name="Li R."/>
            <person name="Liao H."/>
            <person name="Li X."/>
            <person name="Kong Y."/>
            <person name="Jiang Z."/>
            <person name="Chourrout D."/>
            <person name="Li R."/>
            <person name="Bao Z."/>
        </authorList>
    </citation>
    <scope>NUCLEOTIDE SEQUENCE [LARGE SCALE GENOMIC DNA]</scope>
    <source>
        <strain evidence="3 4">PY_sf001</strain>
    </source>
</reference>
<evidence type="ECO:0000313" key="3">
    <source>
        <dbReference type="EMBL" id="OWF54518.1"/>
    </source>
</evidence>
<organism evidence="3 4">
    <name type="scientific">Mizuhopecten yessoensis</name>
    <name type="common">Japanese scallop</name>
    <name type="synonym">Patinopecten yessoensis</name>
    <dbReference type="NCBI Taxonomy" id="6573"/>
    <lineage>
        <taxon>Eukaryota</taxon>
        <taxon>Metazoa</taxon>
        <taxon>Spiralia</taxon>
        <taxon>Lophotrochozoa</taxon>
        <taxon>Mollusca</taxon>
        <taxon>Bivalvia</taxon>
        <taxon>Autobranchia</taxon>
        <taxon>Pteriomorphia</taxon>
        <taxon>Pectinida</taxon>
        <taxon>Pectinoidea</taxon>
        <taxon>Pectinidae</taxon>
        <taxon>Mizuhopecten</taxon>
    </lineage>
</organism>
<dbReference type="EMBL" id="NEDP02000998">
    <property type="protein sequence ID" value="OWF54518.1"/>
    <property type="molecule type" value="Genomic_DNA"/>
</dbReference>
<sequence>MTTGESYSAREVTSPNAEGGDTPLGYRSLVNNPALERSVEEARKQYMILKQKAKDKLDSIRMPKPCDDTQLMSPKHVPLDHPTFGSTSGTYEHQSGKVRESTKELEGLQMDGQFDQPQKTKGYQHVPSIPVSHGEPISKVKGRYTHACSSRTEPRLEKEKTMQEILKLGEETQYYKGRQRLFDDEREISKLKKEKLKIEIEILEKQLLCHIKQTHY</sequence>
<dbReference type="OrthoDB" id="10489844at2759"/>
<dbReference type="Proteomes" id="UP000242188">
    <property type="component" value="Unassembled WGS sequence"/>
</dbReference>